<organism evidence="1 2">
    <name type="scientific">Blautia obeum</name>
    <dbReference type="NCBI Taxonomy" id="40520"/>
    <lineage>
        <taxon>Bacteria</taxon>
        <taxon>Bacillati</taxon>
        <taxon>Bacillota</taxon>
        <taxon>Clostridia</taxon>
        <taxon>Lachnospirales</taxon>
        <taxon>Lachnospiraceae</taxon>
        <taxon>Blautia</taxon>
    </lineage>
</organism>
<dbReference type="EMBL" id="CYZA01000012">
    <property type="protein sequence ID" value="CUO17967.1"/>
    <property type="molecule type" value="Genomic_DNA"/>
</dbReference>
<dbReference type="Gene3D" id="3.40.50.300">
    <property type="entry name" value="P-loop containing nucleotide triphosphate hydrolases"/>
    <property type="match status" value="1"/>
</dbReference>
<protein>
    <submittedName>
        <fullName evidence="1">Cytidylate kinase</fullName>
    </submittedName>
</protein>
<evidence type="ECO:0000313" key="1">
    <source>
        <dbReference type="EMBL" id="CUO17967.1"/>
    </source>
</evidence>
<gene>
    <name evidence="1" type="ORF">ERS852395_02273</name>
</gene>
<keyword evidence="1" id="KW-0808">Transferase</keyword>
<dbReference type="Pfam" id="PF13189">
    <property type="entry name" value="Cytidylate_kin2"/>
    <property type="match status" value="1"/>
</dbReference>
<name>A0A174CY51_9FIRM</name>
<keyword evidence="1" id="KW-0418">Kinase</keyword>
<reference evidence="1 2" key="1">
    <citation type="submission" date="2015-09" db="EMBL/GenBank/DDBJ databases">
        <authorList>
            <consortium name="Pathogen Informatics"/>
        </authorList>
    </citation>
    <scope>NUCLEOTIDE SEQUENCE [LARGE SCALE GENOMIC DNA]</scope>
    <source>
        <strain evidence="1 2">2789STDY5608838</strain>
    </source>
</reference>
<dbReference type="SUPFAM" id="SSF52540">
    <property type="entry name" value="P-loop containing nucleoside triphosphate hydrolases"/>
    <property type="match status" value="1"/>
</dbReference>
<dbReference type="GO" id="GO:0016301">
    <property type="term" value="F:kinase activity"/>
    <property type="evidence" value="ECO:0007669"/>
    <property type="project" value="UniProtKB-KW"/>
</dbReference>
<accession>A0A174CY51</accession>
<proteinExistence type="predicted"/>
<sequence>MDNKINNNPMEVSIMSERKYPVITISREFGAGGHSIARVVSERLGIPYYDRDFAKQAAARSGYSQEDIDREGENLSRSARLLDNILNNSAGYFSSHDAIYQAQKELILQFAAEQDCIIIGRCSNLILRNAGIPSLDIFLHADVNLRTEHIQKLGLNGKEDPRKYLTKMDNLRETYFKTYTKHELGTYHDYDLCLDTGTLGYDNCIEIITSLAKQQGLNLKHQ</sequence>
<dbReference type="AlphaFoldDB" id="A0A174CY51"/>
<dbReference type="InterPro" id="IPR027417">
    <property type="entry name" value="P-loop_NTPase"/>
</dbReference>
<evidence type="ECO:0000313" key="2">
    <source>
        <dbReference type="Proteomes" id="UP000095447"/>
    </source>
</evidence>
<dbReference type="Proteomes" id="UP000095447">
    <property type="component" value="Unassembled WGS sequence"/>
</dbReference>